<dbReference type="HOGENOM" id="CLU_114439_0_0_6"/>
<reference evidence="1" key="1">
    <citation type="submission" date="2013-07" db="EMBL/GenBank/DDBJ databases">
        <title>Sub-species coevolution in mutualistic symbiosis.</title>
        <authorList>
            <person name="Murfin K."/>
            <person name="Klassen J."/>
            <person name="Lee M."/>
            <person name="Forst S."/>
            <person name="Stock P."/>
            <person name="Goodrich-Blair H."/>
        </authorList>
    </citation>
    <scope>NUCLEOTIDE SEQUENCE [LARGE SCALE GENOMIC DNA]</scope>
    <source>
        <strain evidence="1">Kraussei Becker Underwood</strain>
    </source>
</reference>
<protein>
    <recommendedName>
        <fullName evidence="2">Thermostable hemolysin</fullName>
    </recommendedName>
</protein>
<dbReference type="RefSeq" id="WP_051876011.1">
    <property type="nucleotide sequence ID" value="NZ_CAWLXS010000289.1"/>
</dbReference>
<sequence>MYIVRNIYRNSPEYLCLQQAVQAHYFKHYGATPKPSPDFFICLTEVNGRAPGIACVGITFGDSGKLFSEYYLKDSLDLTYQIERARIVEIGAFASFQKGSGAGKYLLNTVLKTLALQNYGLVVLTAIEQVRSILKNIVERIEDMGPAEQKYVQDPSVNWGTYYSHSPRIVVSHLTPPLPYISNLHWGKDSHSLVQHVSA</sequence>
<gene>
    <name evidence="1" type="ORF">XBKB1_2970004</name>
</gene>
<accession>A0A077PJE4</accession>
<evidence type="ECO:0008006" key="2">
    <source>
        <dbReference type="Google" id="ProtNLM"/>
    </source>
</evidence>
<dbReference type="AlphaFoldDB" id="A0A077PJE4"/>
<name>A0A077PJE4_XENBV</name>
<dbReference type="InterPro" id="IPR022050">
    <property type="entry name" value="T_hemolysin"/>
</dbReference>
<comment type="caution">
    <text evidence="1">The sequence shown here is derived from an EMBL/GenBank/DDBJ whole genome shotgun (WGS) entry which is preliminary data.</text>
</comment>
<dbReference type="Pfam" id="PF12261">
    <property type="entry name" value="T_hemolysin"/>
    <property type="match status" value="1"/>
</dbReference>
<organism evidence="1">
    <name type="scientific">Xenorhabdus bovienii str. kraussei Becker Underwood</name>
    <dbReference type="NCBI Taxonomy" id="1398204"/>
    <lineage>
        <taxon>Bacteria</taxon>
        <taxon>Pseudomonadati</taxon>
        <taxon>Pseudomonadota</taxon>
        <taxon>Gammaproteobacteria</taxon>
        <taxon>Enterobacterales</taxon>
        <taxon>Morganellaceae</taxon>
        <taxon>Xenorhabdus</taxon>
    </lineage>
</organism>
<proteinExistence type="predicted"/>
<evidence type="ECO:0000313" key="1">
    <source>
        <dbReference type="EMBL" id="CDH24555.1"/>
    </source>
</evidence>
<dbReference type="Proteomes" id="UP000028493">
    <property type="component" value="Unassembled WGS sequence"/>
</dbReference>
<dbReference type="EMBL" id="CBSZ010000220">
    <property type="protein sequence ID" value="CDH24555.1"/>
    <property type="molecule type" value="Genomic_DNA"/>
</dbReference>